<dbReference type="InterPro" id="IPR004123">
    <property type="entry name" value="Dim1"/>
</dbReference>
<comment type="similarity">
    <text evidence="1">Belongs to the DIM1 family.</text>
</comment>
<sequence length="152" mass="18014">MSFYLNNIMSDQMFDDLLKEKRILLVRFGYAAEKDCERLDRMLASINQMVSRYFAIAAYETRDVTELLRKKYNITEETRHILVFFTKGAPIYVSFCKRPSFQICEYIPGVEEMLSLLIMVHQGITHNKKIINVYGTYFENKKSVRKLEKQET</sequence>
<gene>
    <name evidence="2" type="ORF">NEQG_01387</name>
</gene>
<dbReference type="AlphaFoldDB" id="I3EHK0"/>
<evidence type="ECO:0000313" key="2">
    <source>
        <dbReference type="EMBL" id="EIJ88697.1"/>
    </source>
</evidence>
<dbReference type="OMA" id="LIMVHQG"/>
<name>I3EHK0_NEMP3</name>
<dbReference type="HOGENOM" id="CLU_1722852_0_0_1"/>
<protein>
    <submittedName>
        <fullName evidence="2">Uncharacterized protein</fullName>
    </submittedName>
</protein>
<dbReference type="Pfam" id="PF02966">
    <property type="entry name" value="DIM1"/>
    <property type="match status" value="1"/>
</dbReference>
<reference evidence="2" key="1">
    <citation type="submission" date="2011-01" db="EMBL/GenBank/DDBJ databases">
        <title>The Genome Sequence of Nematocida parisii strain ERTm3.</title>
        <authorList>
            <consortium name="The Broad Institute Genome Sequencing Platform"/>
            <consortium name="The Broad Institute Genome Sequencing Center for Infectious Disease"/>
            <person name="Cuomo C."/>
            <person name="Troemel E."/>
            <person name="Young S.K."/>
            <person name="Zeng Q."/>
            <person name="Gargeya S."/>
            <person name="Fitzgerald M."/>
            <person name="Haas B."/>
            <person name="Abouelleil A."/>
            <person name="Alvarado L."/>
            <person name="Arachchi H.M."/>
            <person name="Berlin A."/>
            <person name="Chapman S.B."/>
            <person name="Gearin G."/>
            <person name="Goldberg J."/>
            <person name="Griggs A."/>
            <person name="Gujja S."/>
            <person name="Hansen M."/>
            <person name="Heiman D."/>
            <person name="Howarth C."/>
            <person name="Larimer J."/>
            <person name="Lui A."/>
            <person name="MacDonald P.J.P."/>
            <person name="McCowen C."/>
            <person name="Montmayeur A."/>
            <person name="Murphy C."/>
            <person name="Neiman D."/>
            <person name="Pearson M."/>
            <person name="Priest M."/>
            <person name="Roberts A."/>
            <person name="Saif S."/>
            <person name="Shea T."/>
            <person name="Sisk P."/>
            <person name="Stolte C."/>
            <person name="Sykes S."/>
            <person name="Wortman J."/>
            <person name="Nusbaum C."/>
            <person name="Birren B."/>
        </authorList>
    </citation>
    <scope>NUCLEOTIDE SEQUENCE</scope>
    <source>
        <strain evidence="2">ERTm3</strain>
    </source>
</reference>
<evidence type="ECO:0000313" key="3">
    <source>
        <dbReference type="Proteomes" id="UP000002872"/>
    </source>
</evidence>
<organism evidence="2 3">
    <name type="scientific">Nematocida parisii (strain ERTm3)</name>
    <name type="common">Nematode killer fungus</name>
    <dbReference type="NCBI Taxonomy" id="935791"/>
    <lineage>
        <taxon>Eukaryota</taxon>
        <taxon>Fungi</taxon>
        <taxon>Fungi incertae sedis</taxon>
        <taxon>Microsporidia</taxon>
        <taxon>Nematocida</taxon>
    </lineage>
</organism>
<dbReference type="Gene3D" id="3.40.30.10">
    <property type="entry name" value="Glutaredoxin"/>
    <property type="match status" value="1"/>
</dbReference>
<keyword evidence="3" id="KW-1185">Reference proteome</keyword>
<dbReference type="InParanoid" id="I3EHK0"/>
<proteinExistence type="inferred from homology"/>
<dbReference type="SUPFAM" id="SSF52833">
    <property type="entry name" value="Thioredoxin-like"/>
    <property type="match status" value="1"/>
</dbReference>
<dbReference type="GO" id="GO:0000398">
    <property type="term" value="P:mRNA splicing, via spliceosome"/>
    <property type="evidence" value="ECO:0007669"/>
    <property type="project" value="InterPro"/>
</dbReference>
<accession>I3EHK0</accession>
<dbReference type="GO" id="GO:0046540">
    <property type="term" value="C:U4/U6 x U5 tri-snRNP complex"/>
    <property type="evidence" value="ECO:0007669"/>
    <property type="project" value="InterPro"/>
</dbReference>
<evidence type="ECO:0000256" key="1">
    <source>
        <dbReference type="ARBA" id="ARBA00008241"/>
    </source>
</evidence>
<dbReference type="VEuPathDB" id="MicrosporidiaDB:NEQG_01387"/>
<dbReference type="EMBL" id="GL870878">
    <property type="protein sequence ID" value="EIJ88697.1"/>
    <property type="molecule type" value="Genomic_DNA"/>
</dbReference>
<dbReference type="OrthoDB" id="147752at2759"/>
<dbReference type="Proteomes" id="UP000002872">
    <property type="component" value="Unassembled WGS sequence"/>
</dbReference>
<dbReference type="InterPro" id="IPR036249">
    <property type="entry name" value="Thioredoxin-like_sf"/>
</dbReference>